<comment type="caution">
    <text evidence="2">The sequence shown here is derived from an EMBL/GenBank/DDBJ whole genome shotgun (WGS) entry which is preliminary data.</text>
</comment>
<sequence>MRKISKYLLIILTIFISNIVTYNFVIKPIQVLHAEKDNEKYLLFLEQTLSSQIEHFVFLKKTNKSIQTNLKLLNSVIEIENKMKNNQKSVKLFMKLITEFNLAIKKYIDSE</sequence>
<evidence type="ECO:0000313" key="3">
    <source>
        <dbReference type="Proteomes" id="UP000239785"/>
    </source>
</evidence>
<dbReference type="Proteomes" id="UP000239785">
    <property type="component" value="Unassembled WGS sequence"/>
</dbReference>
<protein>
    <submittedName>
        <fullName evidence="2">Uncharacterized protein</fullName>
    </submittedName>
</protein>
<name>A0A2S5REC6_9MOLU</name>
<keyword evidence="1" id="KW-0812">Transmembrane</keyword>
<evidence type="ECO:0000256" key="1">
    <source>
        <dbReference type="SAM" id="Phobius"/>
    </source>
</evidence>
<organism evidence="2 3">
    <name type="scientific">Mesoplasma corruscae</name>
    <dbReference type="NCBI Taxonomy" id="216874"/>
    <lineage>
        <taxon>Bacteria</taxon>
        <taxon>Bacillati</taxon>
        <taxon>Mycoplasmatota</taxon>
        <taxon>Mollicutes</taxon>
        <taxon>Entomoplasmatales</taxon>
        <taxon>Entomoplasmataceae</taxon>
        <taxon>Mesoplasma</taxon>
    </lineage>
</organism>
<evidence type="ECO:0000313" key="2">
    <source>
        <dbReference type="EMBL" id="PPE05664.1"/>
    </source>
</evidence>
<accession>A0A2S5REC6</accession>
<keyword evidence="3" id="KW-1185">Reference proteome</keyword>
<keyword evidence="1" id="KW-0472">Membrane</keyword>
<dbReference type="RefSeq" id="WP_104208215.1">
    <property type="nucleotide sequence ID" value="NZ_PHNF01000003.1"/>
</dbReference>
<reference evidence="2 3" key="1">
    <citation type="submission" date="2017-11" db="EMBL/GenBank/DDBJ databases">
        <title>Genome sequence of Mesoplasma corruscae ELCA-2 (ATCC 49579).</title>
        <authorList>
            <person name="Lo W.-S."/>
            <person name="Kuo C.-H."/>
        </authorList>
    </citation>
    <scope>NUCLEOTIDE SEQUENCE [LARGE SCALE GENOMIC DNA]</scope>
    <source>
        <strain evidence="2 3">ELCA-2</strain>
    </source>
</reference>
<feature type="transmembrane region" description="Helical" evidence="1">
    <location>
        <begin position="7"/>
        <end position="26"/>
    </location>
</feature>
<dbReference type="AlphaFoldDB" id="A0A2S5REC6"/>
<gene>
    <name evidence="2" type="ORF">MCORR_v1c06920</name>
</gene>
<proteinExistence type="predicted"/>
<dbReference type="EMBL" id="PHNF01000003">
    <property type="protein sequence ID" value="PPE05664.1"/>
    <property type="molecule type" value="Genomic_DNA"/>
</dbReference>
<keyword evidence="1" id="KW-1133">Transmembrane helix</keyword>